<dbReference type="AlphaFoldDB" id="A0A0A9B847"/>
<accession>A0A0A9B847</accession>
<reference evidence="1" key="2">
    <citation type="journal article" date="2015" name="Data Brief">
        <title>Shoot transcriptome of the giant reed, Arundo donax.</title>
        <authorList>
            <person name="Barrero R.A."/>
            <person name="Guerrero F.D."/>
            <person name="Moolhuijzen P."/>
            <person name="Goolsby J.A."/>
            <person name="Tidwell J."/>
            <person name="Bellgard S.E."/>
            <person name="Bellgard M.I."/>
        </authorList>
    </citation>
    <scope>NUCLEOTIDE SEQUENCE</scope>
    <source>
        <tissue evidence="1">Shoot tissue taken approximately 20 cm above the soil surface</tissue>
    </source>
</reference>
<name>A0A0A9B847_ARUDO</name>
<proteinExistence type="predicted"/>
<evidence type="ECO:0000313" key="1">
    <source>
        <dbReference type="EMBL" id="JAD59506.1"/>
    </source>
</evidence>
<protein>
    <submittedName>
        <fullName evidence="1">Uncharacterized protein</fullName>
    </submittedName>
</protein>
<dbReference type="EMBL" id="GBRH01238389">
    <property type="protein sequence ID" value="JAD59506.1"/>
    <property type="molecule type" value="Transcribed_RNA"/>
</dbReference>
<organism evidence="1">
    <name type="scientific">Arundo donax</name>
    <name type="common">Giant reed</name>
    <name type="synonym">Donax arundinaceus</name>
    <dbReference type="NCBI Taxonomy" id="35708"/>
    <lineage>
        <taxon>Eukaryota</taxon>
        <taxon>Viridiplantae</taxon>
        <taxon>Streptophyta</taxon>
        <taxon>Embryophyta</taxon>
        <taxon>Tracheophyta</taxon>
        <taxon>Spermatophyta</taxon>
        <taxon>Magnoliopsida</taxon>
        <taxon>Liliopsida</taxon>
        <taxon>Poales</taxon>
        <taxon>Poaceae</taxon>
        <taxon>PACMAD clade</taxon>
        <taxon>Arundinoideae</taxon>
        <taxon>Arundineae</taxon>
        <taxon>Arundo</taxon>
    </lineage>
</organism>
<reference evidence="1" key="1">
    <citation type="submission" date="2014-09" db="EMBL/GenBank/DDBJ databases">
        <authorList>
            <person name="Magalhaes I.L.F."/>
            <person name="Oliveira U."/>
            <person name="Santos F.R."/>
            <person name="Vidigal T.H.D.A."/>
            <person name="Brescovit A.D."/>
            <person name="Santos A.J."/>
        </authorList>
    </citation>
    <scope>NUCLEOTIDE SEQUENCE</scope>
    <source>
        <tissue evidence="1">Shoot tissue taken approximately 20 cm above the soil surface</tissue>
    </source>
</reference>
<sequence length="42" mass="4804">MFSVFSTYCNDPRLIQLITCTRSTNQHFQHCSIPSCCSSSFL</sequence>